<evidence type="ECO:0000256" key="4">
    <source>
        <dbReference type="ARBA" id="ARBA00022519"/>
    </source>
</evidence>
<accession>A0ABV6PT05</accession>
<dbReference type="PANTHER" id="PTHR30574:SF1">
    <property type="entry name" value="SULPHUR TRANSPORT DOMAIN-CONTAINING PROTEIN"/>
    <property type="match status" value="1"/>
</dbReference>
<feature type="transmembrane region" description="Helical" evidence="9">
    <location>
        <begin position="207"/>
        <end position="231"/>
    </location>
</feature>
<organism evidence="10 11">
    <name type="scientific">Ottowia pentelensis</name>
    <dbReference type="NCBI Taxonomy" id="511108"/>
    <lineage>
        <taxon>Bacteria</taxon>
        <taxon>Pseudomonadati</taxon>
        <taxon>Pseudomonadota</taxon>
        <taxon>Betaproteobacteria</taxon>
        <taxon>Burkholderiales</taxon>
        <taxon>Comamonadaceae</taxon>
        <taxon>Ottowia</taxon>
    </lineage>
</organism>
<evidence type="ECO:0000256" key="6">
    <source>
        <dbReference type="ARBA" id="ARBA00022989"/>
    </source>
</evidence>
<dbReference type="EMBL" id="JBHLTN010000018">
    <property type="protein sequence ID" value="MFC0592990.1"/>
    <property type="molecule type" value="Genomic_DNA"/>
</dbReference>
<evidence type="ECO:0000256" key="5">
    <source>
        <dbReference type="ARBA" id="ARBA00022692"/>
    </source>
</evidence>
<keyword evidence="11" id="KW-1185">Reference proteome</keyword>
<name>A0ABV6PT05_9BURK</name>
<feature type="transmembrane region" description="Helical" evidence="9">
    <location>
        <begin position="55"/>
        <end position="75"/>
    </location>
</feature>
<feature type="transmembrane region" description="Helical" evidence="9">
    <location>
        <begin position="171"/>
        <end position="195"/>
    </location>
</feature>
<feature type="transmembrane region" description="Helical" evidence="9">
    <location>
        <begin position="122"/>
        <end position="139"/>
    </location>
</feature>
<keyword evidence="5 9" id="KW-0812">Transmembrane</keyword>
<keyword evidence="2" id="KW-0813">Transport</keyword>
<proteinExistence type="inferred from homology"/>
<evidence type="ECO:0000256" key="3">
    <source>
        <dbReference type="ARBA" id="ARBA00022475"/>
    </source>
</evidence>
<feature type="transmembrane region" description="Helical" evidence="9">
    <location>
        <begin position="310"/>
        <end position="330"/>
    </location>
</feature>
<dbReference type="PANTHER" id="PTHR30574">
    <property type="entry name" value="INNER MEMBRANE PROTEIN YEDE"/>
    <property type="match status" value="1"/>
</dbReference>
<gene>
    <name evidence="10" type="ORF">ACFFGG_10505</name>
</gene>
<keyword evidence="7 9" id="KW-0472">Membrane</keyword>
<comment type="similarity">
    <text evidence="8">Belongs to the TsuA/YedE (TC 9.B.102) family.</text>
</comment>
<reference evidence="10 11" key="1">
    <citation type="submission" date="2024-09" db="EMBL/GenBank/DDBJ databases">
        <authorList>
            <person name="Sun Q."/>
            <person name="Mori K."/>
        </authorList>
    </citation>
    <scope>NUCLEOTIDE SEQUENCE [LARGE SCALE GENOMIC DNA]</scope>
    <source>
        <strain evidence="10 11">NCAIM B.02336</strain>
    </source>
</reference>
<sequence>MPLESDVAHLTRAVLLATFVLSAVFGAIVHRTGFCTMGAVTDVVTMGEWTRMRQWALAAGVAVLGFALLGAGGWIRPADSVYADTRWMWLSSLVGGGLFGVGMVLSSGCGSKNLVRMGAGNLKALVVFIVMALSAYITLRGLTAVWRDGTVDRVYVAFSGPATLGHLSAHYLGWSAATALLVPALAVGGVLLIWALVGRDFWRANNLLAGVGLGAVIVGMWWVSGALGYVAEHPLTLDATYLGSRTGRMEALTFTAPLAWAIDWLMFYSDSNRHLSIAAVSVAGVVAGSFVHAVATRRFHWEGFRTTEDLATHLIGAVLMGVGGVTALGCTIGQGLSGVSNLSLTSFSAVAAIIGGAVLALKAQAWRLERQA</sequence>
<evidence type="ECO:0000313" key="11">
    <source>
        <dbReference type="Proteomes" id="UP001589834"/>
    </source>
</evidence>
<evidence type="ECO:0000256" key="7">
    <source>
        <dbReference type="ARBA" id="ARBA00023136"/>
    </source>
</evidence>
<evidence type="ECO:0000256" key="1">
    <source>
        <dbReference type="ARBA" id="ARBA00004429"/>
    </source>
</evidence>
<feature type="transmembrane region" description="Helical" evidence="9">
    <location>
        <begin position="275"/>
        <end position="295"/>
    </location>
</feature>
<feature type="transmembrane region" description="Helical" evidence="9">
    <location>
        <begin position="342"/>
        <end position="361"/>
    </location>
</feature>
<keyword evidence="6 9" id="KW-1133">Transmembrane helix</keyword>
<dbReference type="Pfam" id="PF04143">
    <property type="entry name" value="Sulf_transp"/>
    <property type="match status" value="1"/>
</dbReference>
<feature type="transmembrane region" description="Helical" evidence="9">
    <location>
        <begin position="87"/>
        <end position="110"/>
    </location>
</feature>
<evidence type="ECO:0000313" key="10">
    <source>
        <dbReference type="EMBL" id="MFC0592990.1"/>
    </source>
</evidence>
<dbReference type="RefSeq" id="WP_377482830.1">
    <property type="nucleotide sequence ID" value="NZ_JBHLTN010000018.1"/>
</dbReference>
<feature type="transmembrane region" description="Helical" evidence="9">
    <location>
        <begin position="251"/>
        <end position="268"/>
    </location>
</feature>
<dbReference type="Proteomes" id="UP001589834">
    <property type="component" value="Unassembled WGS sequence"/>
</dbReference>
<feature type="transmembrane region" description="Helical" evidence="9">
    <location>
        <begin position="12"/>
        <end position="34"/>
    </location>
</feature>
<comment type="subcellular location">
    <subcellularLocation>
        <location evidence="1">Cell inner membrane</location>
        <topology evidence="1">Multi-pass membrane protein</topology>
    </subcellularLocation>
</comment>
<evidence type="ECO:0000256" key="2">
    <source>
        <dbReference type="ARBA" id="ARBA00022448"/>
    </source>
</evidence>
<comment type="caution">
    <text evidence="10">The sequence shown here is derived from an EMBL/GenBank/DDBJ whole genome shotgun (WGS) entry which is preliminary data.</text>
</comment>
<evidence type="ECO:0000256" key="9">
    <source>
        <dbReference type="SAM" id="Phobius"/>
    </source>
</evidence>
<keyword evidence="4" id="KW-0997">Cell inner membrane</keyword>
<keyword evidence="3" id="KW-1003">Cell membrane</keyword>
<evidence type="ECO:0000256" key="8">
    <source>
        <dbReference type="ARBA" id="ARBA00035655"/>
    </source>
</evidence>
<protein>
    <submittedName>
        <fullName evidence="10">YeeE/YedE family protein</fullName>
    </submittedName>
</protein>
<dbReference type="InterPro" id="IPR007272">
    <property type="entry name" value="Sulf_transp_TsuA/YedE"/>
</dbReference>